<accession>A0ACB9S8M6</accession>
<organism evidence="1 2">
    <name type="scientific">Melastoma candidum</name>
    <dbReference type="NCBI Taxonomy" id="119954"/>
    <lineage>
        <taxon>Eukaryota</taxon>
        <taxon>Viridiplantae</taxon>
        <taxon>Streptophyta</taxon>
        <taxon>Embryophyta</taxon>
        <taxon>Tracheophyta</taxon>
        <taxon>Spermatophyta</taxon>
        <taxon>Magnoliopsida</taxon>
        <taxon>eudicotyledons</taxon>
        <taxon>Gunneridae</taxon>
        <taxon>Pentapetalae</taxon>
        <taxon>rosids</taxon>
        <taxon>malvids</taxon>
        <taxon>Myrtales</taxon>
        <taxon>Melastomataceae</taxon>
        <taxon>Melastomatoideae</taxon>
        <taxon>Melastomateae</taxon>
        <taxon>Melastoma</taxon>
    </lineage>
</organism>
<dbReference type="EMBL" id="CM042881">
    <property type="protein sequence ID" value="KAI4387008.1"/>
    <property type="molecule type" value="Genomic_DNA"/>
</dbReference>
<comment type="caution">
    <text evidence="1">The sequence shown here is derived from an EMBL/GenBank/DDBJ whole genome shotgun (WGS) entry which is preliminary data.</text>
</comment>
<reference evidence="2" key="1">
    <citation type="journal article" date="2023" name="Front. Plant Sci.">
        <title>Chromosomal-level genome assembly of Melastoma candidum provides insights into trichome evolution.</title>
        <authorList>
            <person name="Zhong Y."/>
            <person name="Wu W."/>
            <person name="Sun C."/>
            <person name="Zou P."/>
            <person name="Liu Y."/>
            <person name="Dai S."/>
            <person name="Zhou R."/>
        </authorList>
    </citation>
    <scope>NUCLEOTIDE SEQUENCE [LARGE SCALE GENOMIC DNA]</scope>
</reference>
<proteinExistence type="predicted"/>
<gene>
    <name evidence="1" type="ORF">MLD38_004876</name>
</gene>
<keyword evidence="2" id="KW-1185">Reference proteome</keyword>
<evidence type="ECO:0000313" key="2">
    <source>
        <dbReference type="Proteomes" id="UP001057402"/>
    </source>
</evidence>
<sequence>MMMGRLRDTIKKYKRGNNFRVGEGEGSNCCTCLLVPTHAKKTGLMSSGIIISGDTQQLNRIHAKDMELPQLPPDPHVHPRSNRGGGGGGGLVTMPFIIANEALEKVASYGLAPNMIFYLMSGYNVGIAKGTSILFLWSAATNFTPAVGAFLADSYLGRFLTIALGTLSSFLGMTLLWLTAIVPGAKPSPCDSFARGCEPASASQMALLISSFALMAVGAGGVRPCSLAFGADQFDRRDDPRNERVLESYFSWYYASAAASIVVALSCMVYIQDRLGWKIGYGVPALLLFLSAFLFLVASPLYVKMKATNSLFTGLAQAVVAAFKKRKVTLPRDDDSDVVYYSKTGGEIVVLTDKLRFLNKGCVVSNPEKDISADGTAVDPWSLCTIEQVEALKALLKVLPVWSTGMLMSINVSQTSFPVLQASSMDRHIAPGSSFQIPAGSFYVFLVIAITVWVILYDRVIIPAASKLSGKPVRLGVMARMGIGISISTLAMVVSAIVEHVRRGRAMREGLADDPRAVVHMSAMWLVPQYCLQGLAEAFNAIGQTEFYYTEFPKSMSSIAACLSGLGMAVANVLAIPIVNAVDKITSRGGKPSWVSNNINRGHYDKYYWLLAFISFANIFYFLACSWAYGPLTERGTKDQRSQESRPTPIKEQEMGKQEKV</sequence>
<protein>
    <submittedName>
        <fullName evidence="1">Uncharacterized protein</fullName>
    </submittedName>
</protein>
<name>A0ACB9S8M6_9MYRT</name>
<evidence type="ECO:0000313" key="1">
    <source>
        <dbReference type="EMBL" id="KAI4387008.1"/>
    </source>
</evidence>
<dbReference type="Proteomes" id="UP001057402">
    <property type="component" value="Chromosome 2"/>
</dbReference>